<organism evidence="6 7">
    <name type="scientific">Cimex lectularius</name>
    <name type="common">Bed bug</name>
    <name type="synonym">Acanthia lectularia</name>
    <dbReference type="NCBI Taxonomy" id="79782"/>
    <lineage>
        <taxon>Eukaryota</taxon>
        <taxon>Metazoa</taxon>
        <taxon>Ecdysozoa</taxon>
        <taxon>Arthropoda</taxon>
        <taxon>Hexapoda</taxon>
        <taxon>Insecta</taxon>
        <taxon>Pterygota</taxon>
        <taxon>Neoptera</taxon>
        <taxon>Paraneoptera</taxon>
        <taxon>Hemiptera</taxon>
        <taxon>Heteroptera</taxon>
        <taxon>Panheteroptera</taxon>
        <taxon>Cimicomorpha</taxon>
        <taxon>Cimicidae</taxon>
        <taxon>Cimex</taxon>
    </lineage>
</organism>
<sequence>MGKVKIGFIGGSGLNNPDILKNPIVRYVETPFGSPSDVLIEGKISGVSCVVLARHGRKHTINPSNVNYKANIWALKSVGCTHVIVSTATGSLKEEIRPGDFVIVDSFIDRTYSREQTFFDGKGPCPHVCHIPMEPAFCNKTRELIIETAKELNLRFHPNGVAVTIEGPRFSTKAESVLYKSWGADLVNMTLVPEAPLAKEAGLCYAAVAMATDYDCWHNTVVDVSEVMATFKANAQKVQKLFCEIVPKIAAIDWTDTIEKLQNMVEMSKMIPSDSRE</sequence>
<dbReference type="OrthoDB" id="431409at2759"/>
<comment type="pathway">
    <text evidence="4">Amino-acid biosynthesis; L-methionine biosynthesis via salvage pathway; S-methyl-5-thio-alpha-D-ribose 1-phosphate from S-methyl-5'-thioadenosine (phosphorylase route): step 1/1.</text>
</comment>
<feature type="binding site" evidence="4">
    <location>
        <begin position="87"/>
        <end position="88"/>
    </location>
    <ligand>
        <name>phosphate</name>
        <dbReference type="ChEBI" id="CHEBI:43474"/>
    </ligand>
</feature>
<dbReference type="Pfam" id="PF01048">
    <property type="entry name" value="PNP_UDP_1"/>
    <property type="match status" value="1"/>
</dbReference>
<evidence type="ECO:0000256" key="3">
    <source>
        <dbReference type="ARBA" id="ARBA00022726"/>
    </source>
</evidence>
<dbReference type="NCBIfam" id="TIGR01694">
    <property type="entry name" value="MTAP"/>
    <property type="match status" value="1"/>
</dbReference>
<dbReference type="AlphaFoldDB" id="A0A8I6S5A7"/>
<dbReference type="GeneID" id="106670470"/>
<evidence type="ECO:0000259" key="5">
    <source>
        <dbReference type="Pfam" id="PF01048"/>
    </source>
</evidence>
<dbReference type="PANTHER" id="PTHR42679">
    <property type="entry name" value="S-METHYL-5'-THIOADENOSINE PHOSPHORYLASE"/>
    <property type="match status" value="1"/>
</dbReference>
<dbReference type="GO" id="GO:0005829">
    <property type="term" value="C:cytosol"/>
    <property type="evidence" value="ECO:0007669"/>
    <property type="project" value="TreeGrafter"/>
</dbReference>
<dbReference type="GO" id="GO:0005634">
    <property type="term" value="C:nucleus"/>
    <property type="evidence" value="ECO:0007669"/>
    <property type="project" value="UniProtKB-SubCell"/>
</dbReference>
<keyword evidence="4" id="KW-0539">Nucleus</keyword>
<dbReference type="Proteomes" id="UP000494040">
    <property type="component" value="Unassembled WGS sequence"/>
</dbReference>
<comment type="subunit">
    <text evidence="4">Homotrimer.</text>
</comment>
<name>A0A8I6S5A7_CIMLE</name>
<dbReference type="KEGG" id="clec:106670470"/>
<dbReference type="GO" id="GO:0019509">
    <property type="term" value="P:L-methionine salvage from methylthioadenosine"/>
    <property type="evidence" value="ECO:0007669"/>
    <property type="project" value="UniProtKB-UniRule"/>
</dbReference>
<feature type="binding site" evidence="4">
    <location>
        <begin position="54"/>
        <end position="55"/>
    </location>
    <ligand>
        <name>phosphate</name>
        <dbReference type="ChEBI" id="CHEBI:43474"/>
    </ligand>
</feature>
<keyword evidence="3 4" id="KW-0660">Purine salvage</keyword>
<proteinExistence type="inferred from homology"/>
<dbReference type="OMA" id="ADPFCPE"/>
<comment type="function">
    <text evidence="4">Catalyzes the reversible phosphorylation of S-methyl-5'-thioadenosine (MTA) to adenine and 5-methylthioribose-1-phosphate. Involved in the breakdown of MTA, a major by-product of polyamine biosynthesis. Responsible for the first step in the methionine salvage pathway after MTA has been generated from S-adenosylmethionine. Has broad substrate specificity with 6-aminopurine nucleosides as preferred substrates.</text>
</comment>
<keyword evidence="4" id="KW-0963">Cytoplasm</keyword>
<feature type="site" description="Important for substrate specificity" evidence="4">
    <location>
        <position position="224"/>
    </location>
</feature>
<evidence type="ECO:0000256" key="4">
    <source>
        <dbReference type="HAMAP-Rule" id="MF_03155"/>
    </source>
</evidence>
<keyword evidence="2 4" id="KW-0808">Transferase</keyword>
<comment type="similarity">
    <text evidence="4">Belongs to the PNP/MTAP phosphorylase family. MTAP subfamily.</text>
</comment>
<evidence type="ECO:0000313" key="7">
    <source>
        <dbReference type="Proteomes" id="UP000494040"/>
    </source>
</evidence>
<evidence type="ECO:0000256" key="2">
    <source>
        <dbReference type="ARBA" id="ARBA00022679"/>
    </source>
</evidence>
<dbReference type="InterPro" id="IPR035994">
    <property type="entry name" value="Nucleoside_phosphorylase_sf"/>
</dbReference>
<dbReference type="PROSITE" id="PS01240">
    <property type="entry name" value="PNP_MTAP_2"/>
    <property type="match status" value="1"/>
</dbReference>
<dbReference type="EnsemblMetazoa" id="XM_014400861.1">
    <property type="protein sequence ID" value="XP_014256347.1"/>
    <property type="gene ID" value="LOC106670470"/>
</dbReference>
<dbReference type="SUPFAM" id="SSF53167">
    <property type="entry name" value="Purine and uridine phosphorylases"/>
    <property type="match status" value="1"/>
</dbReference>
<dbReference type="EC" id="2.4.2.28" evidence="4"/>
<dbReference type="Gene3D" id="3.40.50.1580">
    <property type="entry name" value="Nucleoside phosphorylase domain"/>
    <property type="match status" value="1"/>
</dbReference>
<evidence type="ECO:0000256" key="1">
    <source>
        <dbReference type="ARBA" id="ARBA00022676"/>
    </source>
</evidence>
<comment type="subcellular location">
    <subcellularLocation>
        <location evidence="4">Cytoplasm</location>
    </subcellularLocation>
    <subcellularLocation>
        <location evidence="4">Nucleus</location>
    </subcellularLocation>
</comment>
<dbReference type="InterPro" id="IPR018099">
    <property type="entry name" value="Purine_phosphorylase-2_CS"/>
</dbReference>
<dbReference type="InterPro" id="IPR000845">
    <property type="entry name" value="Nucleoside_phosphorylase_d"/>
</dbReference>
<feature type="binding site" evidence="4">
    <location>
        <position position="189"/>
    </location>
    <ligand>
        <name>substrate</name>
    </ligand>
</feature>
<dbReference type="GO" id="GO:0006166">
    <property type="term" value="P:purine ribonucleoside salvage"/>
    <property type="evidence" value="ECO:0007669"/>
    <property type="project" value="UniProtKB-KW"/>
</dbReference>
<reference evidence="6" key="1">
    <citation type="submission" date="2022-01" db="UniProtKB">
        <authorList>
            <consortium name="EnsemblMetazoa"/>
        </authorList>
    </citation>
    <scope>IDENTIFICATION</scope>
</reference>
<feature type="binding site" evidence="4">
    <location>
        <position position="12"/>
    </location>
    <ligand>
        <name>phosphate</name>
        <dbReference type="ChEBI" id="CHEBI:43474"/>
    </ligand>
</feature>
<feature type="domain" description="Nucleoside phosphorylase" evidence="5">
    <location>
        <begin position="5"/>
        <end position="246"/>
    </location>
</feature>
<dbReference type="UniPathway" id="UPA00904">
    <property type="reaction ID" value="UER00873"/>
</dbReference>
<dbReference type="PANTHER" id="PTHR42679:SF2">
    <property type="entry name" value="S-METHYL-5'-THIOADENOSINE PHOSPHORYLASE"/>
    <property type="match status" value="1"/>
</dbReference>
<feature type="binding site" evidence="4">
    <location>
        <begin position="213"/>
        <end position="215"/>
    </location>
    <ligand>
        <name>substrate</name>
    </ligand>
</feature>
<dbReference type="CDD" id="cd09010">
    <property type="entry name" value="MTAP_SsMTAPII_like_MTIP"/>
    <property type="match status" value="1"/>
</dbReference>
<keyword evidence="7" id="KW-1185">Reference proteome</keyword>
<dbReference type="FunFam" id="3.40.50.1580:FF:000012">
    <property type="entry name" value="Probable 6-oxopurine nucleoside phosphorylase"/>
    <property type="match status" value="1"/>
</dbReference>
<dbReference type="RefSeq" id="XP_014256347.1">
    <property type="nucleotide sequence ID" value="XM_014400861.1"/>
</dbReference>
<dbReference type="GO" id="GO:0017061">
    <property type="term" value="F:S-methyl-5-thioadenosine phosphorylase activity"/>
    <property type="evidence" value="ECO:0007669"/>
    <property type="project" value="UniProtKB-UniRule"/>
</dbReference>
<evidence type="ECO:0000313" key="6">
    <source>
        <dbReference type="EnsemblMetazoa" id="XP_014256347.1"/>
    </source>
</evidence>
<keyword evidence="1 4" id="KW-0328">Glycosyltransferase</keyword>
<protein>
    <recommendedName>
        <fullName evidence="4">S-methyl-5'-thioadenosine phosphorylase</fullName>
        <ecNumber evidence="4">2.4.2.28</ecNumber>
    </recommendedName>
    <alternativeName>
        <fullName evidence="4">5'-methylthioadenosine phosphorylase</fullName>
        <shortName evidence="4">MTA phosphorylase</shortName>
        <shortName evidence="4">MTAP</shortName>
        <shortName evidence="4">MTAPase</shortName>
    </alternativeName>
</protein>
<accession>A0A8I6S5A7</accession>
<comment type="catalytic activity">
    <reaction evidence="4">
        <text>S-methyl-5'-thioadenosine + phosphate = 5-(methylsulfanyl)-alpha-D-ribose 1-phosphate + adenine</text>
        <dbReference type="Rhea" id="RHEA:11852"/>
        <dbReference type="ChEBI" id="CHEBI:16708"/>
        <dbReference type="ChEBI" id="CHEBI:17509"/>
        <dbReference type="ChEBI" id="CHEBI:43474"/>
        <dbReference type="ChEBI" id="CHEBI:58533"/>
        <dbReference type="EC" id="2.4.2.28"/>
    </reaction>
</comment>
<dbReference type="HAMAP" id="MF_01963">
    <property type="entry name" value="MTAP"/>
    <property type="match status" value="1"/>
</dbReference>
<feature type="binding site" evidence="4">
    <location>
        <position position="190"/>
    </location>
    <ligand>
        <name>phosphate</name>
        <dbReference type="ChEBI" id="CHEBI:43474"/>
    </ligand>
</feature>
<feature type="site" description="Important for substrate specificity" evidence="4">
    <location>
        <position position="171"/>
    </location>
</feature>
<dbReference type="InterPro" id="IPR010044">
    <property type="entry name" value="MTAP"/>
</dbReference>